<dbReference type="CDD" id="cd00757">
    <property type="entry name" value="ThiF_MoeB_HesA_family"/>
    <property type="match status" value="1"/>
</dbReference>
<organism evidence="2 3">
    <name type="scientific">Corynebacterium jeikeium (strain K411)</name>
    <dbReference type="NCBI Taxonomy" id="306537"/>
    <lineage>
        <taxon>Bacteria</taxon>
        <taxon>Bacillati</taxon>
        <taxon>Actinomycetota</taxon>
        <taxon>Actinomycetes</taxon>
        <taxon>Mycobacteriales</taxon>
        <taxon>Corynebacteriaceae</taxon>
        <taxon>Corynebacterium</taxon>
    </lineage>
</organism>
<dbReference type="Pfam" id="PF00899">
    <property type="entry name" value="ThiF"/>
    <property type="match status" value="1"/>
</dbReference>
<evidence type="ECO:0000313" key="2">
    <source>
        <dbReference type="EMBL" id="CAI37769.1"/>
    </source>
</evidence>
<sequence length="254" mass="26667">MKGLSEKALALHNPVRSLSPRERERHQRTISVIGEEGQARLLAARVLVVGAGGLASPVLSYLAGMGVGHIGLCDADVVETGNLPRQIIHNEAALGMPKTSSARRSIEALNSDVDVAEYGWAMPNLLDQVAGSYDIVLDCSDTFESKYTVADWCAGSGHPLVWAVVAATTWQVSTFWSASPNKPTTLRDLHAAPPPPGAVPTPAAMGVVGPAVGVCGSLMAGEAMKLLTGCGSPLIGRVAVGDVKFSDFKVWRFL</sequence>
<dbReference type="GO" id="GO:0004792">
    <property type="term" value="F:thiosulfate-cyanide sulfurtransferase activity"/>
    <property type="evidence" value="ECO:0007669"/>
    <property type="project" value="TreeGrafter"/>
</dbReference>
<dbReference type="InterPro" id="IPR035985">
    <property type="entry name" value="Ubiquitin-activating_enz"/>
</dbReference>
<dbReference type="Gene3D" id="3.40.50.720">
    <property type="entry name" value="NAD(P)-binding Rossmann-like Domain"/>
    <property type="match status" value="1"/>
</dbReference>
<dbReference type="EMBL" id="CR931997">
    <property type="protein sequence ID" value="CAI37769.1"/>
    <property type="molecule type" value="Genomic_DNA"/>
</dbReference>
<dbReference type="InterPro" id="IPR000594">
    <property type="entry name" value="ThiF_NAD_FAD-bd"/>
</dbReference>
<dbReference type="GO" id="GO:0008146">
    <property type="term" value="F:sulfotransferase activity"/>
    <property type="evidence" value="ECO:0007669"/>
    <property type="project" value="TreeGrafter"/>
</dbReference>
<gene>
    <name evidence="2" type="primary">moeZ</name>
    <name evidence="2" type="ordered locus">jk1596</name>
</gene>
<protein>
    <submittedName>
        <fullName evidence="2">Molybdenum cofactor biosynthesis protein</fullName>
    </submittedName>
</protein>
<dbReference type="AlphaFoldDB" id="Q4JTT8"/>
<dbReference type="GO" id="GO:0016779">
    <property type="term" value="F:nucleotidyltransferase activity"/>
    <property type="evidence" value="ECO:0007669"/>
    <property type="project" value="TreeGrafter"/>
</dbReference>
<feature type="domain" description="THIF-type NAD/FAD binding fold" evidence="1">
    <location>
        <begin position="27"/>
        <end position="247"/>
    </location>
</feature>
<reference evidence="2 3" key="1">
    <citation type="journal article" date="2005" name="J. Bacteriol.">
        <title>Complete genome sequence and analysis of the multiresistant nosocomial pathogen Corynebacterium jeikeium K411, a lipid-requiring bacterium of the human skin flora.</title>
        <authorList>
            <person name="Tauch A."/>
            <person name="Kaiser O."/>
            <person name="Hain T."/>
            <person name="Goesmann A."/>
            <person name="Weisshaar B."/>
            <person name="Albersmeier A."/>
            <person name="Bekel T."/>
            <person name="Bischoff N."/>
            <person name="Brune I."/>
            <person name="Chakraborty T."/>
            <person name="Kalinowski J."/>
            <person name="Meyer F."/>
            <person name="Rupp O."/>
            <person name="Schneiker S."/>
            <person name="Viehoever P."/>
            <person name="Puehler A."/>
        </authorList>
    </citation>
    <scope>NUCLEOTIDE SEQUENCE [LARGE SCALE GENOMIC DNA]</scope>
    <source>
        <strain evidence="2 3">K411</strain>
    </source>
</reference>
<dbReference type="GO" id="GO:0008641">
    <property type="term" value="F:ubiquitin-like modifier activating enzyme activity"/>
    <property type="evidence" value="ECO:0007669"/>
    <property type="project" value="InterPro"/>
</dbReference>
<dbReference type="KEGG" id="cjk:jk1596"/>
<dbReference type="RefSeq" id="WP_011273991.1">
    <property type="nucleotide sequence ID" value="NC_007164.1"/>
</dbReference>
<proteinExistence type="predicted"/>
<evidence type="ECO:0000313" key="3">
    <source>
        <dbReference type="Proteomes" id="UP000000545"/>
    </source>
</evidence>
<dbReference type="InterPro" id="IPR045886">
    <property type="entry name" value="ThiF/MoeB/HesA"/>
</dbReference>
<name>Q4JTT8_CORJK</name>
<dbReference type="HOGENOM" id="CLU_013325_10_0_11"/>
<dbReference type="PANTHER" id="PTHR10953:SF102">
    <property type="entry name" value="ADENYLYLTRANSFERASE AND SULFURTRANSFERASE MOCS3"/>
    <property type="match status" value="1"/>
</dbReference>
<dbReference type="eggNOG" id="COG0476">
    <property type="taxonomic scope" value="Bacteria"/>
</dbReference>
<dbReference type="PANTHER" id="PTHR10953">
    <property type="entry name" value="UBIQUITIN-ACTIVATING ENZYME E1"/>
    <property type="match status" value="1"/>
</dbReference>
<dbReference type="GO" id="GO:0005829">
    <property type="term" value="C:cytosol"/>
    <property type="evidence" value="ECO:0007669"/>
    <property type="project" value="TreeGrafter"/>
</dbReference>
<dbReference type="STRING" id="306537.jk1596"/>
<keyword evidence="3" id="KW-1185">Reference proteome</keyword>
<dbReference type="SUPFAM" id="SSF69572">
    <property type="entry name" value="Activating enzymes of the ubiquitin-like proteins"/>
    <property type="match status" value="1"/>
</dbReference>
<evidence type="ECO:0000259" key="1">
    <source>
        <dbReference type="Pfam" id="PF00899"/>
    </source>
</evidence>
<dbReference type="Proteomes" id="UP000000545">
    <property type="component" value="Chromosome"/>
</dbReference>
<accession>Q4JTT8</accession>